<feature type="region of interest" description="Disordered" evidence="1">
    <location>
        <begin position="132"/>
        <end position="151"/>
    </location>
</feature>
<dbReference type="InterPro" id="IPR029058">
    <property type="entry name" value="AB_hydrolase_fold"/>
</dbReference>
<accession>A0ABX6EZ90</accession>
<evidence type="ECO:0000313" key="4">
    <source>
        <dbReference type="Proteomes" id="UP000422736"/>
    </source>
</evidence>
<dbReference type="Pfam" id="PF23463">
    <property type="entry name" value="WWE_2"/>
    <property type="match status" value="1"/>
</dbReference>
<keyword evidence="4" id="KW-1185">Reference proteome</keyword>
<dbReference type="Pfam" id="PF23465">
    <property type="entry name" value="DUF7131"/>
    <property type="match status" value="1"/>
</dbReference>
<evidence type="ECO:0000259" key="2">
    <source>
        <dbReference type="PROSITE" id="PS51043"/>
    </source>
</evidence>
<dbReference type="InterPro" id="IPR058055">
    <property type="entry name" value="PA-PLA1"/>
</dbReference>
<gene>
    <name evidence="3" type="primary">TSR4</name>
    <name evidence="3" type="ORF">FIM1_4866</name>
</gene>
<name>A0ABX6EZ90_KLUMA</name>
<dbReference type="InterPro" id="IPR057826">
    <property type="entry name" value="WWE_C20G8.02"/>
</dbReference>
<dbReference type="SMART" id="SM01127">
    <property type="entry name" value="DDHD"/>
    <property type="match status" value="1"/>
</dbReference>
<dbReference type="EMBL" id="CP015060">
    <property type="protein sequence ID" value="QGN17659.1"/>
    <property type="molecule type" value="Genomic_DNA"/>
</dbReference>
<dbReference type="Pfam" id="PF02862">
    <property type="entry name" value="DDHD"/>
    <property type="match status" value="2"/>
</dbReference>
<reference evidence="3 4" key="1">
    <citation type="submission" date="2016-03" db="EMBL/GenBank/DDBJ databases">
        <title>How can Kluyveromyces marxianus grow so fast - potential evolutionary course in Saccharomyces Complex revealed by comparative genomics.</title>
        <authorList>
            <person name="Mo W."/>
            <person name="Lu W."/>
            <person name="Yang X."/>
            <person name="Qi J."/>
            <person name="Lv H."/>
        </authorList>
    </citation>
    <scope>NUCLEOTIDE SEQUENCE [LARGE SCALE GENOMIC DNA]</scope>
    <source>
        <strain evidence="3 4">FIM1</strain>
    </source>
</reference>
<organism evidence="3 4">
    <name type="scientific">Kluyveromyces marxianus</name>
    <name type="common">Yeast</name>
    <name type="synonym">Candida kefyr</name>
    <dbReference type="NCBI Taxonomy" id="4911"/>
    <lineage>
        <taxon>Eukaryota</taxon>
        <taxon>Fungi</taxon>
        <taxon>Dikarya</taxon>
        <taxon>Ascomycota</taxon>
        <taxon>Saccharomycotina</taxon>
        <taxon>Saccharomycetes</taxon>
        <taxon>Saccharomycetales</taxon>
        <taxon>Saccharomycetaceae</taxon>
        <taxon>Kluyveromyces</taxon>
    </lineage>
</organism>
<dbReference type="Gene3D" id="3.40.50.1820">
    <property type="entry name" value="alpha/beta hydrolase"/>
    <property type="match status" value="1"/>
</dbReference>
<evidence type="ECO:0000313" key="3">
    <source>
        <dbReference type="EMBL" id="QGN17659.1"/>
    </source>
</evidence>
<dbReference type="InterPro" id="IPR004177">
    <property type="entry name" value="DDHD_dom"/>
</dbReference>
<proteinExistence type="predicted"/>
<protein>
    <submittedName>
        <fullName evidence="3">Phospholipase YOR022C</fullName>
    </submittedName>
</protein>
<dbReference type="SUPFAM" id="SSF53474">
    <property type="entry name" value="alpha/beta-Hydrolases"/>
    <property type="match status" value="1"/>
</dbReference>
<dbReference type="PANTHER" id="PTHR23509">
    <property type="entry name" value="PA-PL1 PHOSPHOLIPASE FAMILY"/>
    <property type="match status" value="1"/>
</dbReference>
<feature type="domain" description="DDHD" evidence="2">
    <location>
        <begin position="471"/>
        <end position="627"/>
    </location>
</feature>
<dbReference type="Proteomes" id="UP000422736">
    <property type="component" value="Chromosome 8"/>
</dbReference>
<dbReference type="PANTHER" id="PTHR23509:SF10">
    <property type="entry name" value="LD21067P"/>
    <property type="match status" value="1"/>
</dbReference>
<dbReference type="PROSITE" id="PS51043">
    <property type="entry name" value="DDHD"/>
    <property type="match status" value="1"/>
</dbReference>
<sequence>MINGVLVFRASRRYFSSRWFYAIDIPKTKPFEPSYVPATAPTKFQPFSKVDSKRIEENYVRGRLSKRVDVNEDHLFEVNLQDFSMNPIYWEGPSYEIRRGIWFDDQNNPLTHELTNYVEDLYRKWLARGGRGSPGDIGPEKKNADDDDHEQEVLDTFRLPKGSRWKYIMFTEDNKTAFLLPDVYGGNLHLNLLRSSVAQLVQIGASKITRGYEQKNASLKGKAKELEGQVLDHAIGLSKISDMISWEFKDLMNASNAQGVVNSNASQNASGMMKDEISKDYQNNDGGERSHYRRIKHLVFCVHGIGQTLGKKYEYVNFAHTVNLLRNNIKSLYQSNGQLQELNALNEFPDPKNNSAIQVLPITWRHAIGFSTDDANVNTDNEDLPTLNDVTVDGIKPLRKLLADIGLDILLYGDNYYVDKILKYVCAELNSVYEKYCDHNPEFDGKVSLLGHSLGSLILFDMLSQQSKYRLNFEVENFFTIGSPVGVFKLIQRTKIGESDSLLKQQTPACKNYYNLYHPCDPVAYRVEPLIEKSMAKYEAKWISHANGSDFIADTVKNLILDKNSKKKEQMSSRVLKRMLQFNDNGRVDYSFQPNLLDVDVWSAIKSHVSYFEEMDTAGFLLKELLKKHVKAKSCEVTVLKSTETTQDTEKS</sequence>
<dbReference type="InterPro" id="IPR055555">
    <property type="entry name" value="PA-PLA1_DUF7131"/>
</dbReference>
<evidence type="ECO:0000256" key="1">
    <source>
        <dbReference type="SAM" id="MobiDB-lite"/>
    </source>
</evidence>